<accession>A0A937KBD8</accession>
<dbReference type="AlphaFoldDB" id="A0A937KBD8"/>
<comment type="caution">
    <text evidence="1">The sequence shown here is derived from an EMBL/GenBank/DDBJ whole genome shotgun (WGS) entry which is preliminary data.</text>
</comment>
<evidence type="ECO:0000313" key="2">
    <source>
        <dbReference type="Proteomes" id="UP000614216"/>
    </source>
</evidence>
<reference evidence="1" key="1">
    <citation type="submission" date="2021-01" db="EMBL/GenBank/DDBJ databases">
        <title>Fulvivirga kasyanovii gen. nov., sp nov., a novel member of the phylum Bacteroidetes isolated from seawater in a mussel farm.</title>
        <authorList>
            <person name="Zhao L.-H."/>
            <person name="Wang Z.-J."/>
        </authorList>
    </citation>
    <scope>NUCLEOTIDE SEQUENCE</scope>
    <source>
        <strain evidence="1">29W222</strain>
    </source>
</reference>
<name>A0A937KBD8_9BACT</name>
<protein>
    <recommendedName>
        <fullName evidence="3">DNA primase</fullName>
    </recommendedName>
</protein>
<proteinExistence type="predicted"/>
<evidence type="ECO:0008006" key="3">
    <source>
        <dbReference type="Google" id="ProtNLM"/>
    </source>
</evidence>
<sequence>MANQKNTSFNTANPDHITYEHPPLEITVLGGIRLEGLDRMRATLKIKSEEQQAIRHNLDLYNNIQVEKLVRRVAERLETGTSIVNEALASLTEALEDYRMHEIERIASAGHNQKKYLTPEETKAAELYLSAPNLMQRTMEDIGRAGVIGEENNRLLMYLIFTSRKRTSPLQVISLGSSGIGKTHLQETVGALIPEEDKLEITTLSGNAFYYFGQHELKNKLILIEDLDGAEDVLYPLREIISKKKVTKTVVVKNTRGETKTITLKVEGPVCVAGCTTRESIYEDNANRSFLIYIDESKEQDRKIMDYQRADSAGRIDKAAQRHIAELLKDTQRILKPVQVRNPYAESLHIPEEVFKPRRTNAHYLAFIEAVTFYHQYQREKQYDKETGEEYIETTLEDIEAANHLMQEVLLRKSDELNGATRSYFEQLKRWLTEEDKNSFTNISARQALRVNASNQKRYMIALQEWGLVRKIKGDKKNGYAYEVTSHEDQHQRTKKIQSILDEIVTTLKTQQTKGKQTKKPERSSK</sequence>
<gene>
    <name evidence="1" type="ORF">JMN32_10590</name>
</gene>
<organism evidence="1 2">
    <name type="scientific">Fulvivirga marina</name>
    <dbReference type="NCBI Taxonomy" id="2494733"/>
    <lineage>
        <taxon>Bacteria</taxon>
        <taxon>Pseudomonadati</taxon>
        <taxon>Bacteroidota</taxon>
        <taxon>Cytophagia</taxon>
        <taxon>Cytophagales</taxon>
        <taxon>Fulvivirgaceae</taxon>
        <taxon>Fulvivirga</taxon>
    </lineage>
</organism>
<evidence type="ECO:0000313" key="1">
    <source>
        <dbReference type="EMBL" id="MBL6446761.1"/>
    </source>
</evidence>
<dbReference type="Proteomes" id="UP000614216">
    <property type="component" value="Unassembled WGS sequence"/>
</dbReference>
<dbReference type="EMBL" id="JAEUGD010000040">
    <property type="protein sequence ID" value="MBL6446761.1"/>
    <property type="molecule type" value="Genomic_DNA"/>
</dbReference>
<keyword evidence="2" id="KW-1185">Reference proteome</keyword>
<dbReference type="RefSeq" id="WP_202856306.1">
    <property type="nucleotide sequence ID" value="NZ_JAEUGD010000040.1"/>
</dbReference>